<proteinExistence type="predicted"/>
<name>A0A285PDU0_9HYPH</name>
<feature type="transmembrane region" description="Helical" evidence="1">
    <location>
        <begin position="321"/>
        <end position="341"/>
    </location>
</feature>
<evidence type="ECO:0008006" key="4">
    <source>
        <dbReference type="Google" id="ProtNLM"/>
    </source>
</evidence>
<feature type="transmembrane region" description="Helical" evidence="1">
    <location>
        <begin position="271"/>
        <end position="290"/>
    </location>
</feature>
<organism evidence="2 3">
    <name type="scientific">Cohaesibacter gelatinilyticus</name>
    <dbReference type="NCBI Taxonomy" id="372072"/>
    <lineage>
        <taxon>Bacteria</taxon>
        <taxon>Pseudomonadati</taxon>
        <taxon>Pseudomonadota</taxon>
        <taxon>Alphaproteobacteria</taxon>
        <taxon>Hyphomicrobiales</taxon>
        <taxon>Cohaesibacteraceae</taxon>
    </lineage>
</organism>
<dbReference type="Proteomes" id="UP000219439">
    <property type="component" value="Unassembled WGS sequence"/>
</dbReference>
<evidence type="ECO:0000256" key="1">
    <source>
        <dbReference type="SAM" id="Phobius"/>
    </source>
</evidence>
<dbReference type="RefSeq" id="WP_097154266.1">
    <property type="nucleotide sequence ID" value="NZ_OBEL01000003.1"/>
</dbReference>
<keyword evidence="1" id="KW-1133">Transmembrane helix</keyword>
<dbReference type="AlphaFoldDB" id="A0A285PDU0"/>
<feature type="transmembrane region" description="Helical" evidence="1">
    <location>
        <begin position="111"/>
        <end position="132"/>
    </location>
</feature>
<dbReference type="OrthoDB" id="9770600at2"/>
<feature type="transmembrane region" description="Helical" evidence="1">
    <location>
        <begin position="82"/>
        <end position="99"/>
    </location>
</feature>
<feature type="transmembrane region" description="Helical" evidence="1">
    <location>
        <begin position="188"/>
        <end position="207"/>
    </location>
</feature>
<keyword evidence="1" id="KW-0812">Transmembrane</keyword>
<keyword evidence="1" id="KW-0472">Membrane</keyword>
<reference evidence="2 3" key="1">
    <citation type="submission" date="2017-09" db="EMBL/GenBank/DDBJ databases">
        <authorList>
            <person name="Ehlers B."/>
            <person name="Leendertz F.H."/>
        </authorList>
    </citation>
    <scope>NUCLEOTIDE SEQUENCE [LARGE SCALE GENOMIC DNA]</scope>
    <source>
        <strain evidence="2 3">DSM 18289</strain>
    </source>
</reference>
<evidence type="ECO:0000313" key="2">
    <source>
        <dbReference type="EMBL" id="SNZ19904.1"/>
    </source>
</evidence>
<gene>
    <name evidence="2" type="ORF">SAMN06265368_3000</name>
</gene>
<evidence type="ECO:0000313" key="3">
    <source>
        <dbReference type="Proteomes" id="UP000219439"/>
    </source>
</evidence>
<feature type="transmembrane region" description="Helical" evidence="1">
    <location>
        <begin position="53"/>
        <end position="76"/>
    </location>
</feature>
<protein>
    <recommendedName>
        <fullName evidence="4">DUF2157 domain-containing protein</fullName>
    </recommendedName>
</protein>
<accession>A0A285PDU0</accession>
<sequence length="366" mass="39800">MPTLERLQQARDHGLLKSSQVQPLYDFIKADPEEITSTPDAEELHFIRGFHDIFVSLGMIILAVGFAIGVSVLFNGSILEDLITYGGLMGLAWILAEWLTKRLRLALPSLLLALGFALSAFLASDALLGLILGDTGNVLLGKGLFYWERATIDGSNLHGTGLIAFLIALVATFGFYKRFKVPITPALMMISGVGLVLYLIGTINLSILTNHMIFWLLLVGFACLTIAMMFDIRDPKRQTLNSDKAFWLHLVAAPILVHACLSSFADKEGSGFTSLITILLVVGLGLLALIIDRRAMLASALGYLGFAIGQLLDQIDLDSKGIAALTLLIVGLFVLMLGSGWPRLRGLVMRLFANNSWAKYLPPVSV</sequence>
<feature type="transmembrane region" description="Helical" evidence="1">
    <location>
        <begin position="245"/>
        <end position="265"/>
    </location>
</feature>
<keyword evidence="3" id="KW-1185">Reference proteome</keyword>
<feature type="transmembrane region" description="Helical" evidence="1">
    <location>
        <begin position="157"/>
        <end position="176"/>
    </location>
</feature>
<feature type="transmembrane region" description="Helical" evidence="1">
    <location>
        <begin position="213"/>
        <end position="233"/>
    </location>
</feature>
<dbReference type="EMBL" id="OBEL01000003">
    <property type="protein sequence ID" value="SNZ19904.1"/>
    <property type="molecule type" value="Genomic_DNA"/>
</dbReference>